<dbReference type="GO" id="GO:0015079">
    <property type="term" value="F:potassium ion transmembrane transporter activity"/>
    <property type="evidence" value="ECO:0007669"/>
    <property type="project" value="UniProtKB-UniRule"/>
</dbReference>
<dbReference type="HAMAP" id="MF_01522">
    <property type="entry name" value="Kup"/>
    <property type="match status" value="1"/>
</dbReference>
<keyword evidence="15" id="KW-1185">Reference proteome</keyword>
<dbReference type="STRING" id="867904.Metho_1249"/>
<feature type="transmembrane region" description="Helical" evidence="11">
    <location>
        <begin position="366"/>
        <end position="387"/>
    </location>
</feature>
<feature type="transmembrane region" description="Helical" evidence="11">
    <location>
        <begin position="244"/>
        <end position="264"/>
    </location>
</feature>
<evidence type="ECO:0000256" key="2">
    <source>
        <dbReference type="ARBA" id="ARBA00022448"/>
    </source>
</evidence>
<dbReference type="GeneID" id="14407058"/>
<organism evidence="14 15">
    <name type="scientific">Methanomethylovorans hollandica (strain DSM 15978 / NBRC 107637 / DMS1)</name>
    <dbReference type="NCBI Taxonomy" id="867904"/>
    <lineage>
        <taxon>Archaea</taxon>
        <taxon>Methanobacteriati</taxon>
        <taxon>Methanobacteriota</taxon>
        <taxon>Stenosarchaea group</taxon>
        <taxon>Methanomicrobia</taxon>
        <taxon>Methanosarcinales</taxon>
        <taxon>Methanosarcinaceae</taxon>
        <taxon>Methanomethylovorans</taxon>
    </lineage>
</organism>
<feature type="transmembrane region" description="Helical" evidence="11">
    <location>
        <begin position="140"/>
        <end position="156"/>
    </location>
</feature>
<dbReference type="PANTHER" id="PTHR30540:SF83">
    <property type="entry name" value="K+ POTASSIUM TRANSPORTER"/>
    <property type="match status" value="1"/>
</dbReference>
<name>L0KZF5_METHD</name>
<evidence type="ECO:0000259" key="13">
    <source>
        <dbReference type="Pfam" id="PF22776"/>
    </source>
</evidence>
<feature type="domain" description="K+ potassium transporter C-terminal" evidence="13">
    <location>
        <begin position="471"/>
        <end position="603"/>
    </location>
</feature>
<dbReference type="KEGG" id="mhz:Metho_1249"/>
<gene>
    <name evidence="11" type="primary">kup</name>
    <name evidence="14" type="ordered locus">Metho_1249</name>
</gene>
<evidence type="ECO:0000256" key="3">
    <source>
        <dbReference type="ARBA" id="ARBA00022475"/>
    </source>
</evidence>
<evidence type="ECO:0000256" key="8">
    <source>
        <dbReference type="ARBA" id="ARBA00022989"/>
    </source>
</evidence>
<feature type="transmembrane region" description="Helical" evidence="11">
    <location>
        <begin position="44"/>
        <end position="65"/>
    </location>
</feature>
<evidence type="ECO:0000256" key="5">
    <source>
        <dbReference type="ARBA" id="ARBA00022692"/>
    </source>
</evidence>
<evidence type="ECO:0000313" key="15">
    <source>
        <dbReference type="Proteomes" id="UP000010866"/>
    </source>
</evidence>
<evidence type="ECO:0000256" key="7">
    <source>
        <dbReference type="ARBA" id="ARBA00022958"/>
    </source>
</evidence>
<keyword evidence="4 11" id="KW-0633">Potassium transport</keyword>
<keyword evidence="7 11" id="KW-0630">Potassium</keyword>
<keyword evidence="2 11" id="KW-0813">Transport</keyword>
<evidence type="ECO:0000256" key="4">
    <source>
        <dbReference type="ARBA" id="ARBA00022538"/>
    </source>
</evidence>
<dbReference type="EMBL" id="CP003362">
    <property type="protein sequence ID" value="AGB49478.1"/>
    <property type="molecule type" value="Genomic_DNA"/>
</dbReference>
<dbReference type="OrthoDB" id="115647at2157"/>
<feature type="transmembrane region" description="Helical" evidence="11">
    <location>
        <begin position="200"/>
        <end position="223"/>
    </location>
</feature>
<dbReference type="Pfam" id="PF22776">
    <property type="entry name" value="K_trans_C"/>
    <property type="match status" value="1"/>
</dbReference>
<comment type="similarity">
    <text evidence="11">Belongs to the HAK/KUP transporter (TC 2.A.72) family.</text>
</comment>
<evidence type="ECO:0000313" key="14">
    <source>
        <dbReference type="EMBL" id="AGB49478.1"/>
    </source>
</evidence>
<keyword evidence="5 11" id="KW-0812">Transmembrane</keyword>
<accession>L0KZF5</accession>
<dbReference type="InterPro" id="IPR023051">
    <property type="entry name" value="Kup"/>
</dbReference>
<feature type="transmembrane region" description="Helical" evidence="11">
    <location>
        <begin position="94"/>
        <end position="120"/>
    </location>
</feature>
<comment type="catalytic activity">
    <reaction evidence="11">
        <text>K(+)(in) + H(+)(in) = K(+)(out) + H(+)(out)</text>
        <dbReference type="Rhea" id="RHEA:28490"/>
        <dbReference type="ChEBI" id="CHEBI:15378"/>
        <dbReference type="ChEBI" id="CHEBI:29103"/>
    </reaction>
</comment>
<proteinExistence type="inferred from homology"/>
<keyword evidence="8 11" id="KW-1133">Transmembrane helix</keyword>
<dbReference type="GO" id="GO:0015293">
    <property type="term" value="F:symporter activity"/>
    <property type="evidence" value="ECO:0007669"/>
    <property type="project" value="UniProtKB-UniRule"/>
</dbReference>
<feature type="transmembrane region" description="Helical" evidence="11">
    <location>
        <begin position="284"/>
        <end position="315"/>
    </location>
</feature>
<evidence type="ECO:0000256" key="1">
    <source>
        <dbReference type="ARBA" id="ARBA00004141"/>
    </source>
</evidence>
<feature type="transmembrane region" description="Helical" evidence="11">
    <location>
        <begin position="21"/>
        <end position="38"/>
    </location>
</feature>
<sequence>MFNKRDLGGIIKSTGLVFGDIGTSPIYTLTVIFLLTAVTPANVIGVLSLIVWTLVILVTIEYSWLAMNLGKKGEGGTIVLKELLVPLLKPGRKVVIVTILSYIGISFLVGDGIITPAISILSAVEGIRIIQGFESIKQETLMLIAGVIAICLFSFQKKGTEKIAWIFGPLMVLWFLAIALSGIVSIFYTPSVLKAINPYYAINFLLHHGWAGFFVLSEVILCATGGEALYADMGHLGREPILKAWRLVFVALLLSYLGQGAFLIRNPDSHNILYEMIFQQAHFLYVPFFILSIMATVIASQAMISGMFSIAYQAITTRIAPLFKIEYTSDVIKSQIYISFVNWLLLIAVLFAILEFKESSRLAAAYGLTVTGTMVITGIMMTFIFYFKKQVVKTIISMCVTSVAMIFLISNSYKLSHGGYWSLLIALFCLSMILIYTNGQQKLYKSLSPMDINVFLKKYNLAYHFTNKIEGTALFFARSISNIPQYITHTMLDNGIVYKDNILVTIVILDNPFGVASLFKEKLADGLRTFEITMGYMEVIDLSEILKTAGIDEKTIFYGVEDIVTDNPAWKIFSIMKKMSPSFVQFHELSPDKIHGVVTRVEM</sequence>
<evidence type="ECO:0000259" key="12">
    <source>
        <dbReference type="Pfam" id="PF02705"/>
    </source>
</evidence>
<dbReference type="GO" id="GO:0005886">
    <property type="term" value="C:plasma membrane"/>
    <property type="evidence" value="ECO:0007669"/>
    <property type="project" value="UniProtKB-SubCell"/>
</dbReference>
<keyword evidence="6 11" id="KW-0769">Symport</keyword>
<feature type="transmembrane region" description="Helical" evidence="11">
    <location>
        <begin position="336"/>
        <end position="354"/>
    </location>
</feature>
<dbReference type="PANTHER" id="PTHR30540">
    <property type="entry name" value="OSMOTIC STRESS POTASSIUM TRANSPORTER"/>
    <property type="match status" value="1"/>
</dbReference>
<dbReference type="InterPro" id="IPR053951">
    <property type="entry name" value="K_trans_N"/>
</dbReference>
<dbReference type="InterPro" id="IPR003855">
    <property type="entry name" value="K+_transporter"/>
</dbReference>
<dbReference type="AlphaFoldDB" id="L0KZF5"/>
<dbReference type="Pfam" id="PF02705">
    <property type="entry name" value="K_trans"/>
    <property type="match status" value="1"/>
</dbReference>
<reference evidence="15" key="1">
    <citation type="submission" date="2012-02" db="EMBL/GenBank/DDBJ databases">
        <title>Complete sequence of chromosome of Methanomethylovorans hollandica DSM 15978.</title>
        <authorList>
            <person name="Lucas S."/>
            <person name="Copeland A."/>
            <person name="Lapidus A."/>
            <person name="Glavina del Rio T."/>
            <person name="Dalin E."/>
            <person name="Tice H."/>
            <person name="Bruce D."/>
            <person name="Goodwin L."/>
            <person name="Pitluck S."/>
            <person name="Peters L."/>
            <person name="Mikhailova N."/>
            <person name="Held B."/>
            <person name="Kyrpides N."/>
            <person name="Mavromatis K."/>
            <person name="Ivanova N."/>
            <person name="Brettin T."/>
            <person name="Detter J.C."/>
            <person name="Han C."/>
            <person name="Larimer F."/>
            <person name="Land M."/>
            <person name="Hauser L."/>
            <person name="Markowitz V."/>
            <person name="Cheng J.-F."/>
            <person name="Hugenholtz P."/>
            <person name="Woyke T."/>
            <person name="Wu D."/>
            <person name="Spring S."/>
            <person name="Schroeder M."/>
            <person name="Brambilla E."/>
            <person name="Klenk H.-P."/>
            <person name="Eisen J.A."/>
        </authorList>
    </citation>
    <scope>NUCLEOTIDE SEQUENCE [LARGE SCALE GENOMIC DNA]</scope>
    <source>
        <strain evidence="15">DSM 15978 / NBRC 107637 / DMS1</strain>
    </source>
</reference>
<keyword evidence="9 11" id="KW-0406">Ion transport</keyword>
<comment type="function">
    <text evidence="11">Transport of potassium into the cell. Likely operates as a K(+):H(+) symporter.</text>
</comment>
<dbReference type="Proteomes" id="UP000010866">
    <property type="component" value="Chromosome"/>
</dbReference>
<feature type="transmembrane region" description="Helical" evidence="11">
    <location>
        <begin position="394"/>
        <end position="413"/>
    </location>
</feature>
<protein>
    <recommendedName>
        <fullName evidence="11">Probable potassium transport system protein Kup</fullName>
    </recommendedName>
</protein>
<feature type="transmembrane region" description="Helical" evidence="11">
    <location>
        <begin position="163"/>
        <end position="188"/>
    </location>
</feature>
<dbReference type="HOGENOM" id="CLU_008142_4_2_2"/>
<dbReference type="RefSeq" id="WP_015324644.1">
    <property type="nucleotide sequence ID" value="NC_019977.1"/>
</dbReference>
<evidence type="ECO:0000256" key="10">
    <source>
        <dbReference type="ARBA" id="ARBA00023136"/>
    </source>
</evidence>
<keyword evidence="3 11" id="KW-1003">Cell membrane</keyword>
<evidence type="ECO:0000256" key="9">
    <source>
        <dbReference type="ARBA" id="ARBA00023065"/>
    </source>
</evidence>
<feature type="transmembrane region" description="Helical" evidence="11">
    <location>
        <begin position="419"/>
        <end position="437"/>
    </location>
</feature>
<evidence type="ECO:0000256" key="6">
    <source>
        <dbReference type="ARBA" id="ARBA00022847"/>
    </source>
</evidence>
<feature type="domain" description="K+ potassium transporter integral membrane" evidence="12">
    <location>
        <begin position="10"/>
        <end position="449"/>
    </location>
</feature>
<comment type="subcellular location">
    <subcellularLocation>
        <location evidence="11">Cell membrane</location>
        <topology evidence="11">Multi-pass membrane protein</topology>
    </subcellularLocation>
    <subcellularLocation>
        <location evidence="1">Membrane</location>
        <topology evidence="1">Multi-pass membrane protein</topology>
    </subcellularLocation>
</comment>
<keyword evidence="10 11" id="KW-0472">Membrane</keyword>
<dbReference type="InterPro" id="IPR053952">
    <property type="entry name" value="K_trans_C"/>
</dbReference>
<evidence type="ECO:0000256" key="11">
    <source>
        <dbReference type="HAMAP-Rule" id="MF_01522"/>
    </source>
</evidence>